<dbReference type="RefSeq" id="WP_340346019.1">
    <property type="nucleotide sequence ID" value="NZ_JBBKZT010000016.1"/>
</dbReference>
<accession>A0ABU8WSW6</accession>
<gene>
    <name evidence="1" type="ORF">WKW82_28580</name>
</gene>
<reference evidence="1 2" key="1">
    <citation type="submission" date="2024-03" db="EMBL/GenBank/DDBJ databases">
        <title>Novel species of the genus Variovorax.</title>
        <authorList>
            <person name="Liu Q."/>
            <person name="Xin Y.-H."/>
        </authorList>
    </citation>
    <scope>NUCLEOTIDE SEQUENCE [LARGE SCALE GENOMIC DNA]</scope>
    <source>
        <strain evidence="1 2">KACC 18900</strain>
    </source>
</reference>
<evidence type="ECO:0000313" key="1">
    <source>
        <dbReference type="EMBL" id="MEJ8850626.1"/>
    </source>
</evidence>
<comment type="caution">
    <text evidence="1">The sequence shown here is derived from an EMBL/GenBank/DDBJ whole genome shotgun (WGS) entry which is preliminary data.</text>
</comment>
<evidence type="ECO:0008006" key="3">
    <source>
        <dbReference type="Google" id="ProtNLM"/>
    </source>
</evidence>
<sequence>MIKSFSTLNQVAGLILGALALWASIVAFVVPYCDSKLSINIDVRNQLARSEQASKLLVAQIGDARIAKSAVQSLIGLNLDYLRDVRNEKKAEEIIQNANRALVLAERSQLNINVAGFEQKWYAILVSSGFEPEGPVWYWPTKELIAPGDALVLLKGSIGGPPTMQAYANDLGRMLDKARNQGRHQKLYAGLREIFGSSPPLPPGETTSDILARRLETIEIEIRRLDHSLQDLQESTVVAKEKAAANNVPLYCKMFT</sequence>
<dbReference type="EMBL" id="JBBKZT010000016">
    <property type="protein sequence ID" value="MEJ8850626.1"/>
    <property type="molecule type" value="Genomic_DNA"/>
</dbReference>
<organism evidence="1 2">
    <name type="scientific">Variovorax rhizosphaerae</name>
    <dbReference type="NCBI Taxonomy" id="1836200"/>
    <lineage>
        <taxon>Bacteria</taxon>
        <taxon>Pseudomonadati</taxon>
        <taxon>Pseudomonadota</taxon>
        <taxon>Betaproteobacteria</taxon>
        <taxon>Burkholderiales</taxon>
        <taxon>Comamonadaceae</taxon>
        <taxon>Variovorax</taxon>
    </lineage>
</organism>
<keyword evidence="2" id="KW-1185">Reference proteome</keyword>
<protein>
    <recommendedName>
        <fullName evidence="3">Chemotaxis methyl-accepting receptor HlyB-like 4HB MCP domain-containing protein</fullName>
    </recommendedName>
</protein>
<evidence type="ECO:0000313" key="2">
    <source>
        <dbReference type="Proteomes" id="UP001385892"/>
    </source>
</evidence>
<dbReference type="Proteomes" id="UP001385892">
    <property type="component" value="Unassembled WGS sequence"/>
</dbReference>
<name>A0ABU8WSW6_9BURK</name>
<proteinExistence type="predicted"/>